<dbReference type="Pfam" id="PF12412">
    <property type="entry name" value="DUF3667"/>
    <property type="match status" value="1"/>
</dbReference>
<feature type="transmembrane region" description="Helical" evidence="1">
    <location>
        <begin position="236"/>
        <end position="254"/>
    </location>
</feature>
<evidence type="ECO:0000256" key="1">
    <source>
        <dbReference type="SAM" id="Phobius"/>
    </source>
</evidence>
<evidence type="ECO:0000313" key="3">
    <source>
        <dbReference type="Proteomes" id="UP001596977"/>
    </source>
</evidence>
<gene>
    <name evidence="2" type="ORF">ACFQ1E_03730</name>
</gene>
<sequence length="350" mass="37300">MGEIDAAGDIVTGALLGRAMEPHAGEGAEGGHGGTCLNCGTALIGPHCHQCGQTAHIHRSLGAIGHDILHGVVHFEGKLWHTLPLLAFRPGKLTRRYIEGERARFVSPIALFLFSIFTLFAVFSLLGVAPQSFKTTPMTPEKAAETRAKLVESRQKAVAERARVTPGSGPAKALDGTIAGLDDAIARADAGKPVMGPVATDLDIETGWERLDHGIKKAIENPSLASYKLQSNSYKLSWALIPLSLPFLWLAFAWRREFGLYDHAIFVTYSIAFMSLLFIAVTLLSAAGLPGGPLNAAVAVAVPLHIYSQLRDAYRLSRLGAVLRTIYLLASGVIVLIVFLAGVLALGLLG</sequence>
<organism evidence="2 3">
    <name type="scientific">Sphingomonas canadensis</name>
    <dbReference type="NCBI Taxonomy" id="1219257"/>
    <lineage>
        <taxon>Bacteria</taxon>
        <taxon>Pseudomonadati</taxon>
        <taxon>Pseudomonadota</taxon>
        <taxon>Alphaproteobacteria</taxon>
        <taxon>Sphingomonadales</taxon>
        <taxon>Sphingomonadaceae</taxon>
        <taxon>Sphingomonas</taxon>
    </lineage>
</organism>
<name>A0ABW3H253_9SPHN</name>
<dbReference type="EMBL" id="JBHTJG010000001">
    <property type="protein sequence ID" value="MFD0945443.1"/>
    <property type="molecule type" value="Genomic_DNA"/>
</dbReference>
<feature type="transmembrane region" description="Helical" evidence="1">
    <location>
        <begin position="105"/>
        <end position="129"/>
    </location>
</feature>
<comment type="caution">
    <text evidence="2">The sequence shown here is derived from an EMBL/GenBank/DDBJ whole genome shotgun (WGS) entry which is preliminary data.</text>
</comment>
<evidence type="ECO:0000313" key="2">
    <source>
        <dbReference type="EMBL" id="MFD0945443.1"/>
    </source>
</evidence>
<keyword evidence="1" id="KW-0472">Membrane</keyword>
<accession>A0ABW3H253</accession>
<dbReference type="RefSeq" id="WP_264942316.1">
    <property type="nucleotide sequence ID" value="NZ_JAPDRA010000001.1"/>
</dbReference>
<dbReference type="Proteomes" id="UP001596977">
    <property type="component" value="Unassembled WGS sequence"/>
</dbReference>
<keyword evidence="1" id="KW-0812">Transmembrane</keyword>
<reference evidence="3" key="1">
    <citation type="journal article" date="2019" name="Int. J. Syst. Evol. Microbiol.">
        <title>The Global Catalogue of Microorganisms (GCM) 10K type strain sequencing project: providing services to taxonomists for standard genome sequencing and annotation.</title>
        <authorList>
            <consortium name="The Broad Institute Genomics Platform"/>
            <consortium name="The Broad Institute Genome Sequencing Center for Infectious Disease"/>
            <person name="Wu L."/>
            <person name="Ma J."/>
        </authorList>
    </citation>
    <scope>NUCLEOTIDE SEQUENCE [LARGE SCALE GENOMIC DNA]</scope>
    <source>
        <strain evidence="3">CCUG 62982</strain>
    </source>
</reference>
<keyword evidence="1" id="KW-1133">Transmembrane helix</keyword>
<proteinExistence type="predicted"/>
<keyword evidence="3" id="KW-1185">Reference proteome</keyword>
<protein>
    <submittedName>
        <fullName evidence="2">DUF3667 domain-containing protein</fullName>
    </submittedName>
</protein>
<feature type="transmembrane region" description="Helical" evidence="1">
    <location>
        <begin position="326"/>
        <end position="349"/>
    </location>
</feature>
<feature type="transmembrane region" description="Helical" evidence="1">
    <location>
        <begin position="266"/>
        <end position="288"/>
    </location>
</feature>
<dbReference type="InterPro" id="IPR022134">
    <property type="entry name" value="DUF3667"/>
</dbReference>